<keyword evidence="1" id="KW-0472">Membrane</keyword>
<evidence type="ECO:0000313" key="3">
    <source>
        <dbReference type="Proteomes" id="UP001303046"/>
    </source>
</evidence>
<name>A0ABR1EG71_NECAM</name>
<keyword evidence="3" id="KW-1185">Reference proteome</keyword>
<evidence type="ECO:0000256" key="1">
    <source>
        <dbReference type="SAM" id="Phobius"/>
    </source>
</evidence>
<organism evidence="2 3">
    <name type="scientific">Necator americanus</name>
    <name type="common">Human hookworm</name>
    <dbReference type="NCBI Taxonomy" id="51031"/>
    <lineage>
        <taxon>Eukaryota</taxon>
        <taxon>Metazoa</taxon>
        <taxon>Ecdysozoa</taxon>
        <taxon>Nematoda</taxon>
        <taxon>Chromadorea</taxon>
        <taxon>Rhabditida</taxon>
        <taxon>Rhabditina</taxon>
        <taxon>Rhabditomorpha</taxon>
        <taxon>Strongyloidea</taxon>
        <taxon>Ancylostomatidae</taxon>
        <taxon>Bunostominae</taxon>
        <taxon>Necator</taxon>
    </lineage>
</organism>
<gene>
    <name evidence="2" type="primary">Necator_chrX.g22837</name>
    <name evidence="2" type="ORF">RB195_022674</name>
</gene>
<feature type="transmembrane region" description="Helical" evidence="1">
    <location>
        <begin position="59"/>
        <end position="83"/>
    </location>
</feature>
<comment type="caution">
    <text evidence="2">The sequence shown here is derived from an EMBL/GenBank/DDBJ whole genome shotgun (WGS) entry which is preliminary data.</text>
</comment>
<dbReference type="Proteomes" id="UP001303046">
    <property type="component" value="Unassembled WGS sequence"/>
</dbReference>
<dbReference type="Gene3D" id="1.20.140.150">
    <property type="match status" value="1"/>
</dbReference>
<feature type="transmembrane region" description="Helical" evidence="1">
    <location>
        <begin position="95"/>
        <end position="118"/>
    </location>
</feature>
<dbReference type="Pfam" id="PF07062">
    <property type="entry name" value="Clc-like"/>
    <property type="match status" value="1"/>
</dbReference>
<dbReference type="InterPro" id="IPR010761">
    <property type="entry name" value="Clc_prot-like"/>
</dbReference>
<dbReference type="EMBL" id="JAVFWL010000006">
    <property type="protein sequence ID" value="KAK6761677.1"/>
    <property type="molecule type" value="Genomic_DNA"/>
</dbReference>
<proteinExistence type="predicted"/>
<keyword evidence="1" id="KW-0812">Transmembrane</keyword>
<sequence>MEFTRDVNSPEPRNRDEKMDSVRVTANCRSKNRGVDVCRFLLIGDCRKKLLRTPYFFGWHYAVLTLNIVSIFLISLAVTGAILQQKDNKRRRITAILYTGLVCMSVFILCISLMVFVINGEMLESRYLIGVKNTFEKYYGYSFYLACAALLLLVCAAFGATVMTTFAFFGTNTFNDVYCNVSSRTIQDHKNDVIKNSQEFRTVSVQHGDYITSHRSSSGQFQQTTRHFYSY</sequence>
<reference evidence="2 3" key="1">
    <citation type="submission" date="2023-08" db="EMBL/GenBank/DDBJ databases">
        <title>A Necator americanus chromosomal reference genome.</title>
        <authorList>
            <person name="Ilik V."/>
            <person name="Petrzelkova K.J."/>
            <person name="Pardy F."/>
            <person name="Fuh T."/>
            <person name="Niatou-Singa F.S."/>
            <person name="Gouil Q."/>
            <person name="Baker L."/>
            <person name="Ritchie M.E."/>
            <person name="Jex A.R."/>
            <person name="Gazzola D."/>
            <person name="Li H."/>
            <person name="Toshio Fujiwara R."/>
            <person name="Zhan B."/>
            <person name="Aroian R.V."/>
            <person name="Pafco B."/>
            <person name="Schwarz E.M."/>
        </authorList>
    </citation>
    <scope>NUCLEOTIDE SEQUENCE [LARGE SCALE GENOMIC DNA]</scope>
    <source>
        <strain evidence="2 3">Aroian</strain>
        <tissue evidence="2">Whole animal</tissue>
    </source>
</reference>
<protein>
    <recommendedName>
        <fullName evidence="4">Clc-like protein</fullName>
    </recommendedName>
</protein>
<keyword evidence="1" id="KW-1133">Transmembrane helix</keyword>
<feature type="transmembrane region" description="Helical" evidence="1">
    <location>
        <begin position="138"/>
        <end position="160"/>
    </location>
</feature>
<evidence type="ECO:0000313" key="2">
    <source>
        <dbReference type="EMBL" id="KAK6761677.1"/>
    </source>
</evidence>
<accession>A0ABR1EG71</accession>
<evidence type="ECO:0008006" key="4">
    <source>
        <dbReference type="Google" id="ProtNLM"/>
    </source>
</evidence>